<keyword evidence="2" id="KW-0472">Membrane</keyword>
<keyword evidence="2" id="KW-0812">Transmembrane</keyword>
<dbReference type="Gene3D" id="2.160.20.10">
    <property type="entry name" value="Single-stranded right-handed beta-helix, Pectin lyase-like"/>
    <property type="match status" value="1"/>
</dbReference>
<evidence type="ECO:0008006" key="5">
    <source>
        <dbReference type="Google" id="ProtNLM"/>
    </source>
</evidence>
<sequence>MTGDESLPPVPPPAADESDPVTASTADGAVPARSPRRGPLLVVVIGICLAVVAGTGYLIVSLAGPGRDAPLVIDQPNTVLWGQTISRPIEIAADHVTLRMLTVATGGDAAVRIRAGIRDTVIEDTRIECAEEHTDGIVPGGYSALRVRVDGCRQPFRQSPDAPASIVDSTANGRPYTPGRSVAATPTPKDFGTDPPSAENAAGAPTPMSYWPAAESTGVPAGTVLRESGSLDLRKPGEVISNLNITGCVTVRAANVVLRNSRITCDSATFSIRTYESASNLVVEDVEINGMGRNSSAVCCANYTLRRVNIHNVIDGPRLSANTTIVDSWIHDLVRVPDSHNDTLQTTGGDNIVVRHNRLEPHRPGTQDPLNACLMIGSTTSDSVTNLLVEENYCDGGNYSIGVRDDLVASNIVIRGNRFGRNFRYGVIARSDQAGISWDRGSNVWFDSGQPVVP</sequence>
<dbReference type="AlphaFoldDB" id="A0A495JJ61"/>
<organism evidence="3 4">
    <name type="scientific">Micromonospora pisi</name>
    <dbReference type="NCBI Taxonomy" id="589240"/>
    <lineage>
        <taxon>Bacteria</taxon>
        <taxon>Bacillati</taxon>
        <taxon>Actinomycetota</taxon>
        <taxon>Actinomycetes</taxon>
        <taxon>Micromonosporales</taxon>
        <taxon>Micromonosporaceae</taxon>
        <taxon>Micromonospora</taxon>
    </lineage>
</organism>
<dbReference type="InterPro" id="IPR011050">
    <property type="entry name" value="Pectin_lyase_fold/virulence"/>
</dbReference>
<name>A0A495JJ61_9ACTN</name>
<dbReference type="InterPro" id="IPR012334">
    <property type="entry name" value="Pectin_lyas_fold"/>
</dbReference>
<evidence type="ECO:0000313" key="4">
    <source>
        <dbReference type="Proteomes" id="UP000277671"/>
    </source>
</evidence>
<keyword evidence="4" id="KW-1185">Reference proteome</keyword>
<dbReference type="SUPFAM" id="SSF51126">
    <property type="entry name" value="Pectin lyase-like"/>
    <property type="match status" value="1"/>
</dbReference>
<evidence type="ECO:0000256" key="2">
    <source>
        <dbReference type="SAM" id="Phobius"/>
    </source>
</evidence>
<reference evidence="3 4" key="1">
    <citation type="submission" date="2018-10" db="EMBL/GenBank/DDBJ databases">
        <title>Sequencing the genomes of 1000 actinobacteria strains.</title>
        <authorList>
            <person name="Klenk H.-P."/>
        </authorList>
    </citation>
    <scope>NUCLEOTIDE SEQUENCE [LARGE SCALE GENOMIC DNA]</scope>
    <source>
        <strain evidence="3 4">DSM 45175</strain>
    </source>
</reference>
<dbReference type="EMBL" id="RBKT01000001">
    <property type="protein sequence ID" value="RKR88039.1"/>
    <property type="molecule type" value="Genomic_DNA"/>
</dbReference>
<dbReference type="InterPro" id="IPR006626">
    <property type="entry name" value="PbH1"/>
</dbReference>
<feature type="transmembrane region" description="Helical" evidence="2">
    <location>
        <begin position="40"/>
        <end position="60"/>
    </location>
</feature>
<comment type="caution">
    <text evidence="3">The sequence shown here is derived from an EMBL/GenBank/DDBJ whole genome shotgun (WGS) entry which is preliminary data.</text>
</comment>
<dbReference type="SMART" id="SM00710">
    <property type="entry name" value="PbH1"/>
    <property type="match status" value="7"/>
</dbReference>
<feature type="region of interest" description="Disordered" evidence="1">
    <location>
        <begin position="156"/>
        <end position="207"/>
    </location>
</feature>
<accession>A0A495JJ61</accession>
<dbReference type="Proteomes" id="UP000277671">
    <property type="component" value="Unassembled WGS sequence"/>
</dbReference>
<evidence type="ECO:0000256" key="1">
    <source>
        <dbReference type="SAM" id="MobiDB-lite"/>
    </source>
</evidence>
<keyword evidence="2" id="KW-1133">Transmembrane helix</keyword>
<evidence type="ECO:0000313" key="3">
    <source>
        <dbReference type="EMBL" id="RKR88039.1"/>
    </source>
</evidence>
<feature type="region of interest" description="Disordered" evidence="1">
    <location>
        <begin position="1"/>
        <end position="30"/>
    </location>
</feature>
<protein>
    <recommendedName>
        <fullName evidence="5">Parallel beta helix pectate lyase-like protein</fullName>
    </recommendedName>
</protein>
<proteinExistence type="predicted"/>
<gene>
    <name evidence="3" type="ORF">BDK92_2343</name>
</gene>